<evidence type="ECO:0000313" key="6">
    <source>
        <dbReference type="EMBL" id="PMD14109.1"/>
    </source>
</evidence>
<sequence length="361" mass="40220">MRSFLSISSCHLFYSILVIDSLLAITSAYKPLSDSFLRNISSGGSDFNPDHGTLLSPLLIPRALETAGHVTVQHHFVNFFNNELPKWTMEWYNSTKTTPLGVEVRIANLVFKREPPWTKQGQANWLTLAAHYDSKSFPEGSVGATDSAVPCAVLMHVARSIDRYVTQMHDEMAALGEGGTIEMDMGVQILFLDGKEALDEKGPALYGSRALSETWEMRTNPVGSKYPNALSQISIFVLLDVLGSINPLIPSYFLLTHWAYRNMASLEDRLRKISLLETSPSSAFFSATNESTMQSEIASDHVPFLERGVPFIQLLPSPLPPTADTIEDKGENLHLPTVRDWAKIVTGFALEWLDMMEVWPE</sequence>
<keyword evidence="4" id="KW-0472">Membrane</keyword>
<feature type="transmembrane region" description="Helical" evidence="4">
    <location>
        <begin position="12"/>
        <end position="29"/>
    </location>
</feature>
<dbReference type="Proteomes" id="UP000235672">
    <property type="component" value="Unassembled WGS sequence"/>
</dbReference>
<keyword evidence="4" id="KW-0812">Transmembrane</keyword>
<dbReference type="SUPFAM" id="SSF53187">
    <property type="entry name" value="Zn-dependent exopeptidases"/>
    <property type="match status" value="1"/>
</dbReference>
<evidence type="ECO:0000313" key="7">
    <source>
        <dbReference type="Proteomes" id="UP000235672"/>
    </source>
</evidence>
<dbReference type="GO" id="GO:0006508">
    <property type="term" value="P:proteolysis"/>
    <property type="evidence" value="ECO:0007669"/>
    <property type="project" value="UniProtKB-KW"/>
</dbReference>
<keyword evidence="3" id="KW-0645">Protease</keyword>
<reference evidence="6 7" key="1">
    <citation type="submission" date="2016-05" db="EMBL/GenBank/DDBJ databases">
        <title>A degradative enzymes factory behind the ericoid mycorrhizal symbiosis.</title>
        <authorList>
            <consortium name="DOE Joint Genome Institute"/>
            <person name="Martino E."/>
            <person name="Morin E."/>
            <person name="Grelet G."/>
            <person name="Kuo A."/>
            <person name="Kohler A."/>
            <person name="Daghino S."/>
            <person name="Barry K."/>
            <person name="Choi C."/>
            <person name="Cichocki N."/>
            <person name="Clum A."/>
            <person name="Copeland A."/>
            <person name="Hainaut M."/>
            <person name="Haridas S."/>
            <person name="Labutti K."/>
            <person name="Lindquist E."/>
            <person name="Lipzen A."/>
            <person name="Khouja H.-R."/>
            <person name="Murat C."/>
            <person name="Ohm R."/>
            <person name="Olson A."/>
            <person name="Spatafora J."/>
            <person name="Veneault-Fourrey C."/>
            <person name="Henrissat B."/>
            <person name="Grigoriev I."/>
            <person name="Martin F."/>
            <person name="Perotto S."/>
        </authorList>
    </citation>
    <scope>NUCLEOTIDE SEQUENCE [LARGE SCALE GENOMIC DNA]</scope>
    <source>
        <strain evidence="6 7">UAMH 7357</strain>
    </source>
</reference>
<evidence type="ECO:0000256" key="2">
    <source>
        <dbReference type="ARBA" id="ARBA00023315"/>
    </source>
</evidence>
<dbReference type="AlphaFoldDB" id="A0A2J6PJE8"/>
<accession>A0A2J6PJE8</accession>
<gene>
    <name evidence="6" type="ORF">NA56DRAFT_636421</name>
</gene>
<keyword evidence="1" id="KW-0808">Transferase</keyword>
<keyword evidence="4" id="KW-1133">Transmembrane helix</keyword>
<dbReference type="GO" id="GO:0008270">
    <property type="term" value="F:zinc ion binding"/>
    <property type="evidence" value="ECO:0007669"/>
    <property type="project" value="TreeGrafter"/>
</dbReference>
<comment type="similarity">
    <text evidence="3">Belongs to the peptidase M28 family.</text>
</comment>
<dbReference type="GO" id="GO:0008233">
    <property type="term" value="F:peptidase activity"/>
    <property type="evidence" value="ECO:0007669"/>
    <property type="project" value="UniProtKB-KW"/>
</dbReference>
<name>A0A2J6PJE8_9HELO</name>
<feature type="domain" description="Peptidase M28" evidence="5">
    <location>
        <begin position="121"/>
        <end position="347"/>
    </location>
</feature>
<dbReference type="EMBL" id="KZ613524">
    <property type="protein sequence ID" value="PMD14109.1"/>
    <property type="molecule type" value="Genomic_DNA"/>
</dbReference>
<evidence type="ECO:0000256" key="1">
    <source>
        <dbReference type="ARBA" id="ARBA00022679"/>
    </source>
</evidence>
<dbReference type="PANTHER" id="PTHR12283:SF2">
    <property type="entry name" value="PEPTIDE HYDROLASE"/>
    <property type="match status" value="1"/>
</dbReference>
<keyword evidence="3" id="KW-0862">Zinc</keyword>
<dbReference type="InterPro" id="IPR007484">
    <property type="entry name" value="Peptidase_M28"/>
</dbReference>
<keyword evidence="3" id="KW-0378">Hydrolase</keyword>
<organism evidence="6 7">
    <name type="scientific">Hyaloscypha hepaticicola</name>
    <dbReference type="NCBI Taxonomy" id="2082293"/>
    <lineage>
        <taxon>Eukaryota</taxon>
        <taxon>Fungi</taxon>
        <taxon>Dikarya</taxon>
        <taxon>Ascomycota</taxon>
        <taxon>Pezizomycotina</taxon>
        <taxon>Leotiomycetes</taxon>
        <taxon>Helotiales</taxon>
        <taxon>Hyaloscyphaceae</taxon>
        <taxon>Hyaloscypha</taxon>
    </lineage>
</organism>
<evidence type="ECO:0000259" key="5">
    <source>
        <dbReference type="Pfam" id="PF04389"/>
    </source>
</evidence>
<keyword evidence="7" id="KW-1185">Reference proteome</keyword>
<dbReference type="GO" id="GO:0016603">
    <property type="term" value="F:glutaminyl-peptide cyclotransferase activity"/>
    <property type="evidence" value="ECO:0007669"/>
    <property type="project" value="TreeGrafter"/>
</dbReference>
<dbReference type="PANTHER" id="PTHR12283">
    <property type="entry name" value="GLUTAMINYL-PEPTIDE CYCLOTRANSFERASE"/>
    <property type="match status" value="1"/>
</dbReference>
<evidence type="ECO:0000256" key="4">
    <source>
        <dbReference type="SAM" id="Phobius"/>
    </source>
</evidence>
<keyword evidence="2" id="KW-0012">Acyltransferase</keyword>
<dbReference type="Pfam" id="PF04389">
    <property type="entry name" value="Peptidase_M28"/>
    <property type="match status" value="1"/>
</dbReference>
<dbReference type="OrthoDB" id="3907302at2759"/>
<dbReference type="STRING" id="1745343.A0A2J6PJE8"/>
<dbReference type="Gene3D" id="3.40.630.10">
    <property type="entry name" value="Zn peptidases"/>
    <property type="match status" value="1"/>
</dbReference>
<proteinExistence type="inferred from homology"/>
<protein>
    <recommendedName>
        <fullName evidence="3">Peptide hydrolase</fullName>
        <ecNumber evidence="3">3.4.-.-</ecNumber>
    </recommendedName>
</protein>
<dbReference type="EC" id="3.4.-.-" evidence="3"/>
<evidence type="ECO:0000256" key="3">
    <source>
        <dbReference type="RuleBase" id="RU361240"/>
    </source>
</evidence>
<keyword evidence="3" id="KW-0479">Metal-binding</keyword>
<dbReference type="InterPro" id="IPR040234">
    <property type="entry name" value="QC/QCL"/>
</dbReference>